<proteinExistence type="predicted"/>
<keyword evidence="1" id="KW-0175">Coiled coil</keyword>
<dbReference type="InterPro" id="IPR027417">
    <property type="entry name" value="P-loop_NTPase"/>
</dbReference>
<dbReference type="SUPFAM" id="SSF52540">
    <property type="entry name" value="P-loop containing nucleoside triphosphate hydrolases"/>
    <property type="match status" value="1"/>
</dbReference>
<feature type="coiled-coil region" evidence="1">
    <location>
        <begin position="164"/>
        <end position="237"/>
    </location>
</feature>
<dbReference type="Pfam" id="PF07728">
    <property type="entry name" value="AAA_5"/>
    <property type="match status" value="1"/>
</dbReference>
<protein>
    <submittedName>
        <fullName evidence="3">Dynein-related subfamily AAA family protein</fullName>
    </submittedName>
</protein>
<evidence type="ECO:0000313" key="3">
    <source>
        <dbReference type="EMBL" id="SOE19047.1"/>
    </source>
</evidence>
<dbReference type="Proteomes" id="UP000219465">
    <property type="component" value="Unassembled WGS sequence"/>
</dbReference>
<dbReference type="PROSITE" id="PS00675">
    <property type="entry name" value="SIGMA54_INTERACT_1"/>
    <property type="match status" value="1"/>
</dbReference>
<keyword evidence="4" id="KW-1185">Reference proteome</keyword>
<dbReference type="InterPro" id="IPR011704">
    <property type="entry name" value="ATPase_dyneun-rel_AAA"/>
</dbReference>
<name>A0A286IG88_9HYPH</name>
<feature type="domain" description="ATPase dynein-related AAA" evidence="2">
    <location>
        <begin position="318"/>
        <end position="416"/>
    </location>
</feature>
<evidence type="ECO:0000259" key="2">
    <source>
        <dbReference type="Pfam" id="PF07728"/>
    </source>
</evidence>
<evidence type="ECO:0000313" key="4">
    <source>
        <dbReference type="Proteomes" id="UP000219465"/>
    </source>
</evidence>
<dbReference type="GO" id="GO:0005524">
    <property type="term" value="F:ATP binding"/>
    <property type="evidence" value="ECO:0007669"/>
    <property type="project" value="InterPro"/>
</dbReference>
<dbReference type="Gene3D" id="3.40.50.300">
    <property type="entry name" value="P-loop containing nucleotide triphosphate hydrolases"/>
    <property type="match status" value="1"/>
</dbReference>
<gene>
    <name evidence="3" type="ORF">SAMN05877838_3998</name>
</gene>
<reference evidence="4" key="1">
    <citation type="submission" date="2017-08" db="EMBL/GenBank/DDBJ databases">
        <authorList>
            <person name="Varghese N."/>
            <person name="Submissions S."/>
        </authorList>
    </citation>
    <scope>NUCLEOTIDE SEQUENCE [LARGE SCALE GENOMIC DNA]</scope>
    <source>
        <strain evidence="4">KCTC 23107</strain>
    </source>
</reference>
<dbReference type="InterPro" id="IPR025662">
    <property type="entry name" value="Sigma_54_int_dom_ATP-bd_1"/>
</dbReference>
<organism evidence="3 4">
    <name type="scientific">Hoeflea halophila</name>
    <dbReference type="NCBI Taxonomy" id="714899"/>
    <lineage>
        <taxon>Bacteria</taxon>
        <taxon>Pseudomonadati</taxon>
        <taxon>Pseudomonadota</taxon>
        <taxon>Alphaproteobacteria</taxon>
        <taxon>Hyphomicrobiales</taxon>
        <taxon>Rhizobiaceae</taxon>
        <taxon>Hoeflea</taxon>
    </lineage>
</organism>
<dbReference type="GO" id="GO:0016887">
    <property type="term" value="F:ATP hydrolysis activity"/>
    <property type="evidence" value="ECO:0007669"/>
    <property type="project" value="InterPro"/>
</dbReference>
<accession>A0A286IG88</accession>
<sequence>MVSDGPLLVVGRLTGSLRDDMPDVFFLCDLTHPTDGHGLVYPQEDPRKGTQAFVAPREIHACLNPADAVTGKHWAIAELELAPPNVREQRNNPHECNVRAGTLRLLSALPQEWKVELRGPDEARLIAAFARDEIEAAVRAEILRDSRELVDQEEKNRQHRLRIAAELQAARYHADEQIAKFEEQIAEGKRSRDAVNGEVQELQELLAEENERLKELRLKAEQERNIMEERYRKLEELLTEKGGRLVALGLIDEEDLAFVLPKAPQDQGARGESLEQALGGDIARLAPWLQARLARSGLLYSQDQLRNFVTLLRTRDLVVLAGDSGSGKTSLVRAVAEAVGGTCAIIPVKPNWTGPEDLLGYYNPIERSYHPTPFLLALQAAARAPDVPYFICLDEMNLARVEHYFADFLSLLESRGHRPEIHLYTADEERHLAMEHGVFLELEAEARRRADLDEAATLEQILTNDIANNALHQLGGFRDAESVLVHHGRLRRALSAHMRMPTSLKFPENVWIFGAVNMDETTHHLSPKVLDRVHVLRFNNPMLADWDKIEAEISDVTENPEINLGLTPNDIGSRAEYPPFDRRNDAASFLAGLARDHLDPLGVEFGMRAVRQSLGYLAAAELTGIDPDKALDNIVRQKILPKIALDTSRPTADGRKRRDVLLSLREALAERLGPPEVAPGEGNSVGDLDRLIALADGSNKVANFWMR</sequence>
<dbReference type="EMBL" id="OCPC01000010">
    <property type="protein sequence ID" value="SOE19047.1"/>
    <property type="molecule type" value="Genomic_DNA"/>
</dbReference>
<dbReference type="AlphaFoldDB" id="A0A286IG88"/>
<evidence type="ECO:0000256" key="1">
    <source>
        <dbReference type="SAM" id="Coils"/>
    </source>
</evidence>